<gene>
    <name evidence="3" type="ORF">BGZ65_004341</name>
</gene>
<evidence type="ECO:0000256" key="1">
    <source>
        <dbReference type="ARBA" id="ARBA00022737"/>
    </source>
</evidence>
<dbReference type="SMART" id="SM00671">
    <property type="entry name" value="SEL1"/>
    <property type="match status" value="7"/>
</dbReference>
<keyword evidence="4" id="KW-1185">Reference proteome</keyword>
<dbReference type="SUPFAM" id="SSF81901">
    <property type="entry name" value="HCP-like"/>
    <property type="match status" value="2"/>
</dbReference>
<name>A0A9P6MBB7_9FUNG</name>
<evidence type="ECO:0000313" key="4">
    <source>
        <dbReference type="Proteomes" id="UP000749646"/>
    </source>
</evidence>
<dbReference type="Gene3D" id="1.25.40.10">
    <property type="entry name" value="Tetratricopeptide repeat domain"/>
    <property type="match status" value="2"/>
</dbReference>
<dbReference type="OrthoDB" id="272077at2759"/>
<feature type="compositionally biased region" description="Polar residues" evidence="2">
    <location>
        <begin position="91"/>
        <end position="102"/>
    </location>
</feature>
<feature type="compositionally biased region" description="Basic and acidic residues" evidence="2">
    <location>
        <begin position="1"/>
        <end position="22"/>
    </location>
</feature>
<dbReference type="PANTHER" id="PTHR46430">
    <property type="entry name" value="PROTEIN SKT5-RELATED"/>
    <property type="match status" value="1"/>
</dbReference>
<evidence type="ECO:0000313" key="3">
    <source>
        <dbReference type="EMBL" id="KAF9987288.1"/>
    </source>
</evidence>
<dbReference type="AlphaFoldDB" id="A0A9P6MBB7"/>
<feature type="region of interest" description="Disordered" evidence="2">
    <location>
        <begin position="1"/>
        <end position="164"/>
    </location>
</feature>
<feature type="compositionally biased region" description="Acidic residues" evidence="2">
    <location>
        <begin position="44"/>
        <end position="84"/>
    </location>
</feature>
<reference evidence="3" key="1">
    <citation type="journal article" date="2020" name="Fungal Divers.">
        <title>Resolving the Mortierellaceae phylogeny through synthesis of multi-gene phylogenetics and phylogenomics.</title>
        <authorList>
            <person name="Vandepol N."/>
            <person name="Liber J."/>
            <person name="Desiro A."/>
            <person name="Na H."/>
            <person name="Kennedy M."/>
            <person name="Barry K."/>
            <person name="Grigoriev I.V."/>
            <person name="Miller A.N."/>
            <person name="O'Donnell K."/>
            <person name="Stajich J.E."/>
            <person name="Bonito G."/>
        </authorList>
    </citation>
    <scope>NUCLEOTIDE SEQUENCE</scope>
    <source>
        <strain evidence="3">MES-2147</strain>
    </source>
</reference>
<dbReference type="InterPro" id="IPR011990">
    <property type="entry name" value="TPR-like_helical_dom_sf"/>
</dbReference>
<proteinExistence type="predicted"/>
<comment type="caution">
    <text evidence="3">The sequence shown here is derived from an EMBL/GenBank/DDBJ whole genome shotgun (WGS) entry which is preliminary data.</text>
</comment>
<protein>
    <submittedName>
        <fullName evidence="3">Uncharacterized protein</fullName>
    </submittedName>
</protein>
<dbReference type="EMBL" id="JAAAHW010003183">
    <property type="protein sequence ID" value="KAF9987288.1"/>
    <property type="molecule type" value="Genomic_DNA"/>
</dbReference>
<organism evidence="3 4">
    <name type="scientific">Modicella reniformis</name>
    <dbReference type="NCBI Taxonomy" id="1440133"/>
    <lineage>
        <taxon>Eukaryota</taxon>
        <taxon>Fungi</taxon>
        <taxon>Fungi incertae sedis</taxon>
        <taxon>Mucoromycota</taxon>
        <taxon>Mortierellomycotina</taxon>
        <taxon>Mortierellomycetes</taxon>
        <taxon>Mortierellales</taxon>
        <taxon>Mortierellaceae</taxon>
        <taxon>Modicella</taxon>
    </lineage>
</organism>
<dbReference type="Pfam" id="PF08238">
    <property type="entry name" value="Sel1"/>
    <property type="match status" value="7"/>
</dbReference>
<evidence type="ECO:0000256" key="2">
    <source>
        <dbReference type="SAM" id="MobiDB-lite"/>
    </source>
</evidence>
<dbReference type="InterPro" id="IPR051726">
    <property type="entry name" value="Chitin_Synth_Reg"/>
</dbReference>
<keyword evidence="1" id="KW-0677">Repeat</keyword>
<feature type="compositionally biased region" description="Polar residues" evidence="2">
    <location>
        <begin position="137"/>
        <end position="146"/>
    </location>
</feature>
<accession>A0A9P6MBB7</accession>
<dbReference type="InterPro" id="IPR006597">
    <property type="entry name" value="Sel1-like"/>
</dbReference>
<dbReference type="Proteomes" id="UP000749646">
    <property type="component" value="Unassembled WGS sequence"/>
</dbReference>
<sequence>MSFAKRLKDQLRKRWSHRHNDPADTNTDADDLDDIDRTHHEAFAEDEEREVNEESEEDEESEEGEESDEEDEEEEEEGEDEGELTLEKILQQDSVDHSTTYCPIQRPPSPYPPSESSLAPHRSPSRNQYPRHPSGYSMDTSDQRIPSPTLRDTSHSQSRRIETTDSWLQRAIEKSVRLRDVSRRMISRRFTLFKQGTRTAIKRGFRCNRGKKNNTLTLQNEPIDESDLEDLDLRHFYDSRSEDPINRMIFIAGPEHFFHLAQQLETSPQRHFQLYGKELFIRSAAMGYAPAQFKLGICYELGLTHFPVDPSLSFTWYKRAAMQGHADAELAVSGWYLTGHPQGLIQSEPLAYEWASKAAYRGWSIAEYTLGHYHEVGIGVPQNLEIAKQWYIKAAAQGNERALLRLLVGHVGLDVDYGHLKDALLDQNQGNPYMIHQLAQFHELREHGLVPDEDAAFELYAASAQANYAPAQYRLGACYEFGILGCPQDAVQAVHWYRRGADNGHVEALLALAGFYLDGSAGRAAPQSDEEAFGFVEMAAQRGVPKAEYITGFFLEYGLGVEKNITEAKQWYHLACAKGVESAERRLMDLDRVAAAAGTTATIR</sequence>